<evidence type="ECO:0000313" key="6">
    <source>
        <dbReference type="EMBL" id="MBK1839822.1"/>
    </source>
</evidence>
<accession>A0ABS1F996</accession>
<evidence type="ECO:0000256" key="2">
    <source>
        <dbReference type="ARBA" id="ARBA00023015"/>
    </source>
</evidence>
<reference evidence="7" key="1">
    <citation type="submission" date="2021-01" db="EMBL/GenBank/DDBJ databases">
        <title>Genome public.</title>
        <authorList>
            <person name="Liu C."/>
            <person name="Sun Q."/>
        </authorList>
    </citation>
    <scope>NUCLEOTIDE SEQUENCE [LARGE SCALE GENOMIC DNA]</scope>
    <source>
        <strain evidence="7">YIM B02556</strain>
    </source>
</reference>
<dbReference type="NCBIfam" id="NF008352">
    <property type="entry name" value="PRK11139.1"/>
    <property type="match status" value="1"/>
</dbReference>
<dbReference type="Pfam" id="PF00126">
    <property type="entry name" value="HTH_1"/>
    <property type="match status" value="1"/>
</dbReference>
<comment type="similarity">
    <text evidence="1">Belongs to the LysR transcriptional regulatory family.</text>
</comment>
<dbReference type="PANTHER" id="PTHR30537">
    <property type="entry name" value="HTH-TYPE TRANSCRIPTIONAL REGULATOR"/>
    <property type="match status" value="1"/>
</dbReference>
<dbReference type="InterPro" id="IPR000847">
    <property type="entry name" value="LysR_HTH_N"/>
</dbReference>
<feature type="domain" description="HTH lysR-type" evidence="5">
    <location>
        <begin position="6"/>
        <end position="63"/>
    </location>
</feature>
<evidence type="ECO:0000256" key="4">
    <source>
        <dbReference type="ARBA" id="ARBA00023163"/>
    </source>
</evidence>
<dbReference type="EMBL" id="JAENHM010000059">
    <property type="protein sequence ID" value="MBK1839822.1"/>
    <property type="molecule type" value="Genomic_DNA"/>
</dbReference>
<dbReference type="SUPFAM" id="SSF46785">
    <property type="entry name" value="Winged helix' DNA-binding domain"/>
    <property type="match status" value="1"/>
</dbReference>
<dbReference type="InterPro" id="IPR005119">
    <property type="entry name" value="LysR_subst-bd"/>
</dbReference>
<dbReference type="InterPro" id="IPR036390">
    <property type="entry name" value="WH_DNA-bd_sf"/>
</dbReference>
<comment type="caution">
    <text evidence="6">The sequence shown here is derived from an EMBL/GenBank/DDBJ whole genome shotgun (WGS) entry which is preliminary data.</text>
</comment>
<sequence length="320" mass="33873">MAPSLPPLAGLRAFEATARHLSMTLAARELNVTPGAVSLQVKELETALGLRLFERKPRSLALTAEGAAYHAAIRTAFRLIRDATAELTAGLRRPELTLSCTPAFAVQWLVPRLPRFEAAAPGIDVRIGVTNRLVDFAQDRVDVAVRHGLGAYEGLCAERLIDDELVAVCSPDYLRAAPPVRHPADLAADLAADPAGGPAAHRLLHDEHRGDWALWFRAAGVPDAGAGHGPVFADGNGVMEAAKAGLGIALVRHRFAVDDLAAGRLIVLFDQRLSNGLAYHLIYPGGVEEKPAVAAFLRWIRAEAGDALIPAGPPPGAGGR</sequence>
<dbReference type="RefSeq" id="WP_200195977.1">
    <property type="nucleotide sequence ID" value="NZ_JAENHM010000059.1"/>
</dbReference>
<dbReference type="InterPro" id="IPR036388">
    <property type="entry name" value="WH-like_DNA-bd_sf"/>
</dbReference>
<proteinExistence type="inferred from homology"/>
<keyword evidence="7" id="KW-1185">Reference proteome</keyword>
<keyword evidence="2" id="KW-0805">Transcription regulation</keyword>
<organism evidence="6 7">
    <name type="scientific">Azospirillum endophyticum</name>
    <dbReference type="NCBI Taxonomy" id="2800326"/>
    <lineage>
        <taxon>Bacteria</taxon>
        <taxon>Pseudomonadati</taxon>
        <taxon>Pseudomonadota</taxon>
        <taxon>Alphaproteobacteria</taxon>
        <taxon>Rhodospirillales</taxon>
        <taxon>Azospirillaceae</taxon>
        <taxon>Azospirillum</taxon>
    </lineage>
</organism>
<dbReference type="InterPro" id="IPR058163">
    <property type="entry name" value="LysR-type_TF_proteobact-type"/>
</dbReference>
<protein>
    <submittedName>
        <fullName evidence="6">Transcriptional regulator GcvA</fullName>
    </submittedName>
</protein>
<dbReference type="Pfam" id="PF03466">
    <property type="entry name" value="LysR_substrate"/>
    <property type="match status" value="1"/>
</dbReference>
<evidence type="ECO:0000256" key="3">
    <source>
        <dbReference type="ARBA" id="ARBA00023125"/>
    </source>
</evidence>
<dbReference type="PRINTS" id="PR00039">
    <property type="entry name" value="HTHLYSR"/>
</dbReference>
<keyword evidence="4" id="KW-0804">Transcription</keyword>
<evidence type="ECO:0000313" key="7">
    <source>
        <dbReference type="Proteomes" id="UP000652760"/>
    </source>
</evidence>
<evidence type="ECO:0000256" key="1">
    <source>
        <dbReference type="ARBA" id="ARBA00009437"/>
    </source>
</evidence>
<dbReference type="PANTHER" id="PTHR30537:SF74">
    <property type="entry name" value="HTH-TYPE TRANSCRIPTIONAL REGULATOR TRPI"/>
    <property type="match status" value="1"/>
</dbReference>
<dbReference type="Gene3D" id="3.40.190.10">
    <property type="entry name" value="Periplasmic binding protein-like II"/>
    <property type="match status" value="2"/>
</dbReference>
<dbReference type="CDD" id="cd08432">
    <property type="entry name" value="PBP2_GcdR_TrpI_HvrB_AmpR_like"/>
    <property type="match status" value="1"/>
</dbReference>
<keyword evidence="3" id="KW-0238">DNA-binding</keyword>
<dbReference type="SUPFAM" id="SSF53850">
    <property type="entry name" value="Periplasmic binding protein-like II"/>
    <property type="match status" value="1"/>
</dbReference>
<dbReference type="Gene3D" id="1.10.10.10">
    <property type="entry name" value="Winged helix-like DNA-binding domain superfamily/Winged helix DNA-binding domain"/>
    <property type="match status" value="1"/>
</dbReference>
<gene>
    <name evidence="6" type="primary">gcvA</name>
    <name evidence="6" type="ORF">JHL17_20655</name>
</gene>
<evidence type="ECO:0000259" key="5">
    <source>
        <dbReference type="PROSITE" id="PS50931"/>
    </source>
</evidence>
<dbReference type="Proteomes" id="UP000652760">
    <property type="component" value="Unassembled WGS sequence"/>
</dbReference>
<name>A0ABS1F996_9PROT</name>
<dbReference type="PROSITE" id="PS50931">
    <property type="entry name" value="HTH_LYSR"/>
    <property type="match status" value="1"/>
</dbReference>